<feature type="region of interest" description="Disordered" evidence="1">
    <location>
        <begin position="1"/>
        <end position="23"/>
    </location>
</feature>
<feature type="non-terminal residue" evidence="2">
    <location>
        <position position="1"/>
    </location>
</feature>
<evidence type="ECO:0000313" key="3">
    <source>
        <dbReference type="Proteomes" id="UP001328107"/>
    </source>
</evidence>
<evidence type="ECO:0000313" key="2">
    <source>
        <dbReference type="EMBL" id="GMR54362.1"/>
    </source>
</evidence>
<accession>A0AAN5D1D2</accession>
<dbReference type="AlphaFoldDB" id="A0AAN5D1D2"/>
<evidence type="ECO:0000256" key="1">
    <source>
        <dbReference type="SAM" id="MobiDB-lite"/>
    </source>
</evidence>
<proteinExistence type="predicted"/>
<sequence>DVDGEETEPLRLPATDDRETRRRQAEQWSGLSWYPLVSGWIHEHRPRADGGVRRWTTAGEVRRRLPPWQQRPLHLDPSTIKAYAESGSINDLSSFNLLSLSPSLHLSLLSSLSSLPSLRILPLITVPLLAIGKHDSPSFASSDHVDCLARVMQSPVFHYRSERSDQRKISRFPFPLLFPSVCYVYTVTVISRINFKYG</sequence>
<comment type="caution">
    <text evidence="2">The sequence shown here is derived from an EMBL/GenBank/DDBJ whole genome shotgun (WGS) entry which is preliminary data.</text>
</comment>
<reference evidence="3" key="1">
    <citation type="submission" date="2022-10" db="EMBL/GenBank/DDBJ databases">
        <title>Genome assembly of Pristionchus species.</title>
        <authorList>
            <person name="Yoshida K."/>
            <person name="Sommer R.J."/>
        </authorList>
    </citation>
    <scope>NUCLEOTIDE SEQUENCE [LARGE SCALE GENOMIC DNA]</scope>
    <source>
        <strain evidence="3">RS5460</strain>
    </source>
</reference>
<feature type="non-terminal residue" evidence="2">
    <location>
        <position position="198"/>
    </location>
</feature>
<dbReference type="Proteomes" id="UP001328107">
    <property type="component" value="Unassembled WGS sequence"/>
</dbReference>
<organism evidence="2 3">
    <name type="scientific">Pristionchus mayeri</name>
    <dbReference type="NCBI Taxonomy" id="1317129"/>
    <lineage>
        <taxon>Eukaryota</taxon>
        <taxon>Metazoa</taxon>
        <taxon>Ecdysozoa</taxon>
        <taxon>Nematoda</taxon>
        <taxon>Chromadorea</taxon>
        <taxon>Rhabditida</taxon>
        <taxon>Rhabditina</taxon>
        <taxon>Diplogasteromorpha</taxon>
        <taxon>Diplogasteroidea</taxon>
        <taxon>Neodiplogasteridae</taxon>
        <taxon>Pristionchus</taxon>
    </lineage>
</organism>
<dbReference type="EMBL" id="BTRK01000005">
    <property type="protein sequence ID" value="GMR54362.1"/>
    <property type="molecule type" value="Genomic_DNA"/>
</dbReference>
<name>A0AAN5D1D2_9BILA</name>
<feature type="compositionally biased region" description="Basic and acidic residues" evidence="1">
    <location>
        <begin position="14"/>
        <end position="23"/>
    </location>
</feature>
<protein>
    <submittedName>
        <fullName evidence="2">Uncharacterized protein</fullName>
    </submittedName>
</protein>
<gene>
    <name evidence="2" type="ORF">PMAYCL1PPCAC_24557</name>
</gene>
<keyword evidence="3" id="KW-1185">Reference proteome</keyword>